<dbReference type="InterPro" id="IPR036390">
    <property type="entry name" value="WH_DNA-bd_sf"/>
</dbReference>
<reference evidence="6" key="1">
    <citation type="submission" date="2023-01" db="EMBL/GenBank/DDBJ databases">
        <title>Oxazolidinone resistance genes in florfenicol resistant enterococci from beef cattle and veal calves at slaughter.</title>
        <authorList>
            <person name="Biggel M."/>
        </authorList>
    </citation>
    <scope>NUCLEOTIDE SEQUENCE</scope>
    <source>
        <strain evidence="6">K204-1</strain>
    </source>
</reference>
<dbReference type="InterPro" id="IPR012770">
    <property type="entry name" value="TreR"/>
</dbReference>
<dbReference type="NCBIfam" id="TIGR02404">
    <property type="entry name" value="trehalos_R_Bsub"/>
    <property type="match status" value="1"/>
</dbReference>
<dbReference type="SUPFAM" id="SSF64288">
    <property type="entry name" value="Chorismate lyase-like"/>
    <property type="match status" value="1"/>
</dbReference>
<name>A0AAF0BGT8_9ENTE</name>
<evidence type="ECO:0000256" key="4">
    <source>
        <dbReference type="NCBIfam" id="TIGR02404"/>
    </source>
</evidence>
<dbReference type="GO" id="GO:0045892">
    <property type="term" value="P:negative regulation of DNA-templated transcription"/>
    <property type="evidence" value="ECO:0007669"/>
    <property type="project" value="TreeGrafter"/>
</dbReference>
<dbReference type="InterPro" id="IPR000524">
    <property type="entry name" value="Tscrpt_reg_HTH_GntR"/>
</dbReference>
<gene>
    <name evidence="6" type="primary">treR</name>
    <name evidence="6" type="ORF">PML95_03870</name>
</gene>
<dbReference type="Gene3D" id="3.40.1410.10">
    <property type="entry name" value="Chorismate lyase-like"/>
    <property type="match status" value="1"/>
</dbReference>
<proteinExistence type="predicted"/>
<dbReference type="RefSeq" id="WP_023606574.1">
    <property type="nucleotide sequence ID" value="NZ_CP081833.1"/>
</dbReference>
<dbReference type="CDD" id="cd07377">
    <property type="entry name" value="WHTH_GntR"/>
    <property type="match status" value="1"/>
</dbReference>
<dbReference type="InterPro" id="IPR011663">
    <property type="entry name" value="UTRA"/>
</dbReference>
<dbReference type="GeneID" id="72385043"/>
<keyword evidence="1" id="KW-0805">Transcription regulation</keyword>
<accession>A0AAF0BGT8</accession>
<dbReference type="SMART" id="SM00866">
    <property type="entry name" value="UTRA"/>
    <property type="match status" value="1"/>
</dbReference>
<dbReference type="AlphaFoldDB" id="A0AAF0BGT8"/>
<evidence type="ECO:0000313" key="6">
    <source>
        <dbReference type="EMBL" id="WCG23389.1"/>
    </source>
</evidence>
<dbReference type="GO" id="GO:0003677">
    <property type="term" value="F:DNA binding"/>
    <property type="evidence" value="ECO:0007669"/>
    <property type="project" value="UniProtKB-UniRule"/>
</dbReference>
<dbReference type="PANTHER" id="PTHR44846">
    <property type="entry name" value="MANNOSYL-D-GLYCERATE TRANSPORT/METABOLISM SYSTEM REPRESSOR MNGR-RELATED"/>
    <property type="match status" value="1"/>
</dbReference>
<dbReference type="PANTHER" id="PTHR44846:SF12">
    <property type="entry name" value="HTH-TYPE TRANSCRIPTIONAL REGULATOR TRER"/>
    <property type="match status" value="1"/>
</dbReference>
<protein>
    <recommendedName>
        <fullName evidence="4">Trehalose operon repressor</fullName>
    </recommendedName>
</protein>
<dbReference type="Gene3D" id="1.10.10.10">
    <property type="entry name" value="Winged helix-like DNA-binding domain superfamily/Winged helix DNA-binding domain"/>
    <property type="match status" value="1"/>
</dbReference>
<evidence type="ECO:0000256" key="2">
    <source>
        <dbReference type="ARBA" id="ARBA00023125"/>
    </source>
</evidence>
<dbReference type="SMART" id="SM00345">
    <property type="entry name" value="HTH_GNTR"/>
    <property type="match status" value="1"/>
</dbReference>
<dbReference type="GO" id="GO:0003700">
    <property type="term" value="F:DNA-binding transcription factor activity"/>
    <property type="evidence" value="ECO:0007669"/>
    <property type="project" value="UniProtKB-UniRule"/>
</dbReference>
<dbReference type="InterPro" id="IPR036388">
    <property type="entry name" value="WH-like_DNA-bd_sf"/>
</dbReference>
<dbReference type="SUPFAM" id="SSF46785">
    <property type="entry name" value="Winged helix' DNA-binding domain"/>
    <property type="match status" value="1"/>
</dbReference>
<evidence type="ECO:0000259" key="5">
    <source>
        <dbReference type="PROSITE" id="PS50949"/>
    </source>
</evidence>
<dbReference type="InterPro" id="IPR028978">
    <property type="entry name" value="Chorismate_lyase_/UTRA_dom_sf"/>
</dbReference>
<evidence type="ECO:0000256" key="3">
    <source>
        <dbReference type="ARBA" id="ARBA00023163"/>
    </source>
</evidence>
<organism evidence="6 7">
    <name type="scientific">Vagococcus lutrae</name>
    <dbReference type="NCBI Taxonomy" id="81947"/>
    <lineage>
        <taxon>Bacteria</taxon>
        <taxon>Bacillati</taxon>
        <taxon>Bacillota</taxon>
        <taxon>Bacilli</taxon>
        <taxon>Lactobacillales</taxon>
        <taxon>Enterococcaceae</taxon>
        <taxon>Vagococcus</taxon>
    </lineage>
</organism>
<evidence type="ECO:0000256" key="1">
    <source>
        <dbReference type="ARBA" id="ARBA00023015"/>
    </source>
</evidence>
<keyword evidence="2" id="KW-0238">DNA-binding</keyword>
<dbReference type="PROSITE" id="PS50949">
    <property type="entry name" value="HTH_GNTR"/>
    <property type="match status" value="1"/>
</dbReference>
<sequence length="236" mass="27441">MNKFNLIFKDLEEKIRQGIYQEGDLLPSENELTKTYDVSRETVRKALNLLLEHGYIQKQQGKGSIVLPTGQYQFPVSGLTSYKELERSQGIKGNTKVIVNDYLSFPDVLREESDMPEVAEVQYILRERLVNGEVLILDKDYFDPAIVPHIPTEVAEDSIYAYLEGVHHLDISYAKKTITVEPATTEDKELMQLQEPFVVVVRSDVYLDDTRLFQHTESRHRLDRFKFVEFARRRNV</sequence>
<dbReference type="Proteomes" id="UP001179600">
    <property type="component" value="Chromosome"/>
</dbReference>
<keyword evidence="3" id="KW-0804">Transcription</keyword>
<dbReference type="EMBL" id="CP116507">
    <property type="protein sequence ID" value="WCG23389.1"/>
    <property type="molecule type" value="Genomic_DNA"/>
</dbReference>
<dbReference type="InterPro" id="IPR050679">
    <property type="entry name" value="Bact_HTH_transcr_reg"/>
</dbReference>
<feature type="domain" description="HTH gntR-type" evidence="5">
    <location>
        <begin position="1"/>
        <end position="69"/>
    </location>
</feature>
<evidence type="ECO:0000313" key="7">
    <source>
        <dbReference type="Proteomes" id="UP001179600"/>
    </source>
</evidence>
<dbReference type="Pfam" id="PF07702">
    <property type="entry name" value="UTRA"/>
    <property type="match status" value="1"/>
</dbReference>
<dbReference type="Pfam" id="PF00392">
    <property type="entry name" value="GntR"/>
    <property type="match status" value="1"/>
</dbReference>
<dbReference type="PRINTS" id="PR00035">
    <property type="entry name" value="HTHGNTR"/>
</dbReference>